<proteinExistence type="predicted"/>
<dbReference type="EMBL" id="PVNK01000192">
    <property type="protein sequence ID" value="PRP93142.1"/>
    <property type="molecule type" value="Genomic_DNA"/>
</dbReference>
<comment type="caution">
    <text evidence="1">The sequence shown here is derived from an EMBL/GenBank/DDBJ whole genome shotgun (WGS) entry which is preliminary data.</text>
</comment>
<dbReference type="OrthoDB" id="5532888at2"/>
<organism evidence="1 2">
    <name type="scientific">Enhygromyxa salina</name>
    <dbReference type="NCBI Taxonomy" id="215803"/>
    <lineage>
        <taxon>Bacteria</taxon>
        <taxon>Pseudomonadati</taxon>
        <taxon>Myxococcota</taxon>
        <taxon>Polyangia</taxon>
        <taxon>Nannocystales</taxon>
        <taxon>Nannocystaceae</taxon>
        <taxon>Enhygromyxa</taxon>
    </lineage>
</organism>
<name>A0A2S9XJW9_9BACT</name>
<accession>A0A2S9XJW9</accession>
<protein>
    <submittedName>
        <fullName evidence="1">Uncharacterized protein</fullName>
    </submittedName>
</protein>
<keyword evidence="2" id="KW-1185">Reference proteome</keyword>
<sequence>MSITLELLLSFITTITPLRTDTSADLCDIVDTATGVPLRCEPRPDGAPVYDGDVCCDESSCVAASSSCRGDSYYCYLGEARADGAVSCYFEVPDYCEMFSCSPTFESQPLEEAMCCYEGVCWPHVLGSNDCELDDIYWCSSGQSNPDGTVSCFD</sequence>
<reference evidence="1 2" key="1">
    <citation type="submission" date="2018-03" db="EMBL/GenBank/DDBJ databases">
        <title>Draft Genome Sequences of the Obligatory Marine Myxobacteria Enhygromyxa salina SWB005.</title>
        <authorList>
            <person name="Poehlein A."/>
            <person name="Moghaddam J.A."/>
            <person name="Harms H."/>
            <person name="Alanjari M."/>
            <person name="Koenig G.M."/>
            <person name="Daniel R."/>
            <person name="Schaeberle T.F."/>
        </authorList>
    </citation>
    <scope>NUCLEOTIDE SEQUENCE [LARGE SCALE GENOMIC DNA]</scope>
    <source>
        <strain evidence="1 2">SWB005</strain>
    </source>
</reference>
<gene>
    <name evidence="1" type="ORF">ENSA5_44810</name>
</gene>
<dbReference type="AlphaFoldDB" id="A0A2S9XJW9"/>
<evidence type="ECO:0000313" key="1">
    <source>
        <dbReference type="EMBL" id="PRP93142.1"/>
    </source>
</evidence>
<dbReference type="RefSeq" id="WP_106393752.1">
    <property type="nucleotide sequence ID" value="NZ_PVNK01000192.1"/>
</dbReference>
<dbReference type="Proteomes" id="UP000237968">
    <property type="component" value="Unassembled WGS sequence"/>
</dbReference>
<evidence type="ECO:0000313" key="2">
    <source>
        <dbReference type="Proteomes" id="UP000237968"/>
    </source>
</evidence>